<dbReference type="Proteomes" id="UP000596248">
    <property type="component" value="Chromosome"/>
</dbReference>
<evidence type="ECO:0000313" key="1">
    <source>
        <dbReference type="EMBL" id="QRG68623.1"/>
    </source>
</evidence>
<dbReference type="RefSeq" id="WP_203355622.1">
    <property type="nucleotide sequence ID" value="NZ_CP069127.1"/>
</dbReference>
<organism evidence="1 2">
    <name type="scientific">Brevibacillus choshinensis</name>
    <dbReference type="NCBI Taxonomy" id="54911"/>
    <lineage>
        <taxon>Bacteria</taxon>
        <taxon>Bacillati</taxon>
        <taxon>Bacillota</taxon>
        <taxon>Bacilli</taxon>
        <taxon>Bacillales</taxon>
        <taxon>Paenibacillaceae</taxon>
        <taxon>Brevibacillus</taxon>
    </lineage>
</organism>
<sequence>MFFGKKETPEDKREKEVQKFLKENSLDEVSENDLQILRRISSDLAGLNLLKAGLALSFAKAEEQAKVAYLSALVDQNWIIIRKLDEISKKLDNTNNPPQL</sequence>
<accession>A0ABX7FQU0</accession>
<proteinExistence type="predicted"/>
<reference evidence="1 2" key="1">
    <citation type="submission" date="2021-01" db="EMBL/GenBank/DDBJ databases">
        <title>Identification of strong promoters based on the transcriptome of Brevibacillus choshinensis.</title>
        <authorList>
            <person name="Yao D."/>
            <person name="Zhang K."/>
            <person name="Wu J."/>
        </authorList>
    </citation>
    <scope>NUCLEOTIDE SEQUENCE [LARGE SCALE GENOMIC DNA]</scope>
    <source>
        <strain evidence="1 2">HPD31-SP3</strain>
    </source>
</reference>
<keyword evidence="2" id="KW-1185">Reference proteome</keyword>
<dbReference type="EMBL" id="CP069127">
    <property type="protein sequence ID" value="QRG68623.1"/>
    <property type="molecule type" value="Genomic_DNA"/>
</dbReference>
<name>A0ABX7FQU0_BRECH</name>
<gene>
    <name evidence="1" type="ORF">JNE38_05585</name>
</gene>
<protein>
    <submittedName>
        <fullName evidence="1">Uncharacterized protein</fullName>
    </submittedName>
</protein>
<evidence type="ECO:0000313" key="2">
    <source>
        <dbReference type="Proteomes" id="UP000596248"/>
    </source>
</evidence>